<keyword evidence="3" id="KW-0378">Hydrolase</keyword>
<keyword evidence="2" id="KW-0479">Metal-binding</keyword>
<dbReference type="Proteomes" id="UP000654345">
    <property type="component" value="Unassembled WGS sequence"/>
</dbReference>
<dbReference type="EMBL" id="BNJG01000001">
    <property type="protein sequence ID" value="GHO52299.1"/>
    <property type="molecule type" value="Genomic_DNA"/>
</dbReference>
<evidence type="ECO:0008006" key="6">
    <source>
        <dbReference type="Google" id="ProtNLM"/>
    </source>
</evidence>
<evidence type="ECO:0000256" key="2">
    <source>
        <dbReference type="ARBA" id="ARBA00022723"/>
    </source>
</evidence>
<accession>A0ABQ3UHW1</accession>
<dbReference type="RefSeq" id="WP_201369220.1">
    <property type="nucleotide sequence ID" value="NZ_BNJG01000001.1"/>
</dbReference>
<evidence type="ECO:0000256" key="1">
    <source>
        <dbReference type="ARBA" id="ARBA00022670"/>
    </source>
</evidence>
<dbReference type="InterPro" id="IPR051458">
    <property type="entry name" value="Cyt/Met_Dipeptidase"/>
</dbReference>
<evidence type="ECO:0000313" key="5">
    <source>
        <dbReference type="Proteomes" id="UP000654345"/>
    </source>
</evidence>
<comment type="caution">
    <text evidence="4">The sequence shown here is derived from an EMBL/GenBank/DDBJ whole genome shotgun (WGS) entry which is preliminary data.</text>
</comment>
<keyword evidence="5" id="KW-1185">Reference proteome</keyword>
<evidence type="ECO:0000256" key="3">
    <source>
        <dbReference type="ARBA" id="ARBA00022801"/>
    </source>
</evidence>
<protein>
    <recommendedName>
        <fullName evidence="6">Peptidase M20 dimerisation domain-containing protein</fullName>
    </recommendedName>
</protein>
<gene>
    <name evidence="4" type="ORF">KSB_07740</name>
</gene>
<reference evidence="4 5" key="1">
    <citation type="journal article" date="2021" name="Int. J. Syst. Evol. Microbiol.">
        <title>Reticulibacter mediterranei gen. nov., sp. nov., within the new family Reticulibacteraceae fam. nov., and Ktedonospora formicarum gen. nov., sp. nov., Ktedonobacter robiniae sp. nov., Dictyobacter formicarum sp. nov. and Dictyobacter arantiisoli sp. nov., belonging to the class Ktedonobacteria.</title>
        <authorList>
            <person name="Yabe S."/>
            <person name="Zheng Y."/>
            <person name="Wang C.M."/>
            <person name="Sakai Y."/>
            <person name="Abe K."/>
            <person name="Yokota A."/>
            <person name="Donadio S."/>
            <person name="Cavaletti L."/>
            <person name="Monciardini P."/>
        </authorList>
    </citation>
    <scope>NUCLEOTIDE SEQUENCE [LARGE SCALE GENOMIC DNA]</scope>
    <source>
        <strain evidence="4 5">SOSP1-30</strain>
    </source>
</reference>
<evidence type="ECO:0000313" key="4">
    <source>
        <dbReference type="EMBL" id="GHO52299.1"/>
    </source>
</evidence>
<name>A0ABQ3UHW1_9CHLR</name>
<organism evidence="4 5">
    <name type="scientific">Ktedonobacter robiniae</name>
    <dbReference type="NCBI Taxonomy" id="2778365"/>
    <lineage>
        <taxon>Bacteria</taxon>
        <taxon>Bacillati</taxon>
        <taxon>Chloroflexota</taxon>
        <taxon>Ktedonobacteria</taxon>
        <taxon>Ktedonobacterales</taxon>
        <taxon>Ktedonobacteraceae</taxon>
        <taxon>Ktedonobacter</taxon>
    </lineage>
</organism>
<dbReference type="Gene3D" id="3.40.630.10">
    <property type="entry name" value="Zn peptidases"/>
    <property type="match status" value="1"/>
</dbReference>
<dbReference type="PANTHER" id="PTHR43270:SF8">
    <property type="entry name" value="DI- AND TRIPEPTIDASE DUG2-RELATED"/>
    <property type="match status" value="1"/>
</dbReference>
<proteinExistence type="predicted"/>
<dbReference type="Gene3D" id="3.30.70.360">
    <property type="match status" value="1"/>
</dbReference>
<sequence length="434" mass="47762">MIDTTFYAQLQAFERMHPFIPTEIVGEALSSRPEAWLDQFQSRLGQLGFTQPPLTTSTTSHPPIGKIPTLFYSERCTHSHSTLLLYNSYSLSGNQPWHSLPILAYLQALEAVKHILGDLPLSIKWLIHFQQDTETDLLPAFLRANQARLQANACLWDDTIGTSEAGLNAASAPLLLLGSKGRLGVSLHTTSPQAASHSMHGGIAPGAAWRLLWALQSIKDEHEQIHLKGFYDAIELPTEELLQATAELPDRSELLRQRWGLPALALDLKGLQLHYTQLLVPTCSLTTLTGLPFSANASDNGEHVVTHAQANLDFHLVAGQVPERVYTQLRHHLDARAFHDVQTRWRYGYPPTPAQAPDVPFVQLARASSELAYGQRPTLLPTTASSQPLALLASQHSLPFVITALAGEAETSAFTRQAALLLASFAQRKKSGER</sequence>
<dbReference type="PANTHER" id="PTHR43270">
    <property type="entry name" value="BETA-ALA-HIS DIPEPTIDASE"/>
    <property type="match status" value="1"/>
</dbReference>
<keyword evidence="1" id="KW-0645">Protease</keyword>